<dbReference type="AlphaFoldDB" id="A0A562RSF3"/>
<evidence type="ECO:0000313" key="1">
    <source>
        <dbReference type="EMBL" id="TWI71310.1"/>
    </source>
</evidence>
<dbReference type="Proteomes" id="UP000316291">
    <property type="component" value="Unassembled WGS sequence"/>
</dbReference>
<keyword evidence="2" id="KW-1185">Reference proteome</keyword>
<name>A0A562RSF3_9BRAD</name>
<comment type="caution">
    <text evidence="1">The sequence shown here is derived from an EMBL/GenBank/DDBJ whole genome shotgun (WGS) entry which is preliminary data.</text>
</comment>
<reference evidence="1 2" key="1">
    <citation type="journal article" date="2015" name="Stand. Genomic Sci.">
        <title>Genomic Encyclopedia of Bacterial and Archaeal Type Strains, Phase III: the genomes of soil and plant-associated and newly described type strains.</title>
        <authorList>
            <person name="Whitman W.B."/>
            <person name="Woyke T."/>
            <person name="Klenk H.P."/>
            <person name="Zhou Y."/>
            <person name="Lilburn T.G."/>
            <person name="Beck B.J."/>
            <person name="De Vos P."/>
            <person name="Vandamme P."/>
            <person name="Eisen J.A."/>
            <person name="Garrity G."/>
            <person name="Hugenholtz P."/>
            <person name="Kyrpides N.C."/>
        </authorList>
    </citation>
    <scope>NUCLEOTIDE SEQUENCE [LARGE SCALE GENOMIC DNA]</scope>
    <source>
        <strain evidence="1 2">CGMCC 1.10948</strain>
    </source>
</reference>
<dbReference type="EMBL" id="VLLA01000006">
    <property type="protein sequence ID" value="TWI71310.1"/>
    <property type="molecule type" value="Genomic_DNA"/>
</dbReference>
<gene>
    <name evidence="1" type="ORF">IQ16_02929</name>
</gene>
<evidence type="ECO:0000313" key="2">
    <source>
        <dbReference type="Proteomes" id="UP000316291"/>
    </source>
</evidence>
<organism evidence="1 2">
    <name type="scientific">Bradyrhizobium huanghuaihaiense</name>
    <dbReference type="NCBI Taxonomy" id="990078"/>
    <lineage>
        <taxon>Bacteria</taxon>
        <taxon>Pseudomonadati</taxon>
        <taxon>Pseudomonadota</taxon>
        <taxon>Alphaproteobacteria</taxon>
        <taxon>Hyphomicrobiales</taxon>
        <taxon>Nitrobacteraceae</taxon>
        <taxon>Bradyrhizobium</taxon>
    </lineage>
</organism>
<sequence length="193" mass="22143">MSSLRGRRDPRTGRVFGFQSETQRHNFMIGRARFCDGPNRLMPTCTAVTRSGEPCKAARMRGRSTCFRHGGSPKAKKTRLTAAYFSGDADRIQRAEMRLERNRLCMLWSHDPSRPGKTIVLMPDDEEICRAWASQQDFRLDTLDQDLPAFSDALRWLWARKSRGLVSEEDMTAKLARLRNRILEASVALDHSR</sequence>
<protein>
    <submittedName>
        <fullName evidence="1">Uncharacterized protein</fullName>
    </submittedName>
</protein>
<proteinExistence type="predicted"/>
<accession>A0A562RSF3</accession>